<feature type="compositionally biased region" description="Polar residues" evidence="1">
    <location>
        <begin position="15"/>
        <end position="24"/>
    </location>
</feature>
<dbReference type="AlphaFoldDB" id="A0A843U2D8"/>
<dbReference type="EMBL" id="NMUH01000451">
    <property type="protein sequence ID" value="MQL79372.1"/>
    <property type="molecule type" value="Genomic_DNA"/>
</dbReference>
<organism evidence="3 4">
    <name type="scientific">Colocasia esculenta</name>
    <name type="common">Wild taro</name>
    <name type="synonym">Arum esculentum</name>
    <dbReference type="NCBI Taxonomy" id="4460"/>
    <lineage>
        <taxon>Eukaryota</taxon>
        <taxon>Viridiplantae</taxon>
        <taxon>Streptophyta</taxon>
        <taxon>Embryophyta</taxon>
        <taxon>Tracheophyta</taxon>
        <taxon>Spermatophyta</taxon>
        <taxon>Magnoliopsida</taxon>
        <taxon>Liliopsida</taxon>
        <taxon>Araceae</taxon>
        <taxon>Aroideae</taxon>
        <taxon>Colocasieae</taxon>
        <taxon>Colocasia</taxon>
    </lineage>
</organism>
<evidence type="ECO:0000313" key="4">
    <source>
        <dbReference type="Proteomes" id="UP000652761"/>
    </source>
</evidence>
<name>A0A843U2D8_COLES</name>
<evidence type="ECO:0000313" key="3">
    <source>
        <dbReference type="EMBL" id="MQL79372.1"/>
    </source>
</evidence>
<gene>
    <name evidence="3" type="ORF">Taro_011821</name>
</gene>
<reference evidence="3" key="1">
    <citation type="submission" date="2017-07" db="EMBL/GenBank/DDBJ databases">
        <title>Taro Niue Genome Assembly and Annotation.</title>
        <authorList>
            <person name="Atibalentja N."/>
            <person name="Keating K."/>
            <person name="Fields C.J."/>
        </authorList>
    </citation>
    <scope>NUCLEOTIDE SEQUENCE</scope>
    <source>
        <strain evidence="3">Niue_2</strain>
        <tissue evidence="3">Leaf</tissue>
    </source>
</reference>
<evidence type="ECO:0000256" key="1">
    <source>
        <dbReference type="SAM" id="MobiDB-lite"/>
    </source>
</evidence>
<proteinExistence type="predicted"/>
<feature type="region of interest" description="Disordered" evidence="1">
    <location>
        <begin position="57"/>
        <end position="100"/>
    </location>
</feature>
<dbReference type="OrthoDB" id="1922241at2759"/>
<feature type="region of interest" description="Disordered" evidence="1">
    <location>
        <begin position="1"/>
        <end position="24"/>
    </location>
</feature>
<keyword evidence="2" id="KW-0472">Membrane</keyword>
<dbReference type="Proteomes" id="UP000652761">
    <property type="component" value="Unassembled WGS sequence"/>
</dbReference>
<keyword evidence="2" id="KW-0812">Transmembrane</keyword>
<protein>
    <submittedName>
        <fullName evidence="3">Uncharacterized protein</fullName>
    </submittedName>
</protein>
<sequence length="169" mass="17435">MGASALPLLRPSPPTSGHLSSGCNTSMTCPPSCVAMRHGPRRRGAVFPLLAGGEGNGLSKEAAAQPKGEEQVMGPGESTGTSASPGGVDGGGGQEPPRRRAASSGIRWRELLLDPDPENVLAVGLTGLLAWASVQVLWQLLFISLAILLAALKYSFIAALLLFILITLL</sequence>
<accession>A0A843U2D8</accession>
<evidence type="ECO:0000256" key="2">
    <source>
        <dbReference type="SAM" id="Phobius"/>
    </source>
</evidence>
<comment type="caution">
    <text evidence="3">The sequence shown here is derived from an EMBL/GenBank/DDBJ whole genome shotgun (WGS) entry which is preliminary data.</text>
</comment>
<dbReference type="PANTHER" id="PTHR36789:SF1">
    <property type="entry name" value="TRANSMEMBRANE PROTEIN"/>
    <property type="match status" value="1"/>
</dbReference>
<feature type="transmembrane region" description="Helical" evidence="2">
    <location>
        <begin position="144"/>
        <end position="168"/>
    </location>
</feature>
<dbReference type="PANTHER" id="PTHR36789">
    <property type="entry name" value="TRANSMEMBRANE PROTEIN"/>
    <property type="match status" value="1"/>
</dbReference>
<keyword evidence="2" id="KW-1133">Transmembrane helix</keyword>
<keyword evidence="4" id="KW-1185">Reference proteome</keyword>